<evidence type="ECO:0000313" key="2">
    <source>
        <dbReference type="EMBL" id="CAD7078887.1"/>
    </source>
</evidence>
<feature type="chain" id="PRO_5031303998" description="Secreted protein" evidence="1">
    <location>
        <begin position="19"/>
        <end position="77"/>
    </location>
</feature>
<dbReference type="AlphaFoldDB" id="A0A7R8UDR3"/>
<dbReference type="InParanoid" id="A0A7R8UDR3"/>
<protein>
    <recommendedName>
        <fullName evidence="4">Secreted protein</fullName>
    </recommendedName>
</protein>
<dbReference type="EMBL" id="LR899009">
    <property type="protein sequence ID" value="CAD7078887.1"/>
    <property type="molecule type" value="Genomic_DNA"/>
</dbReference>
<keyword evidence="1" id="KW-0732">Signal</keyword>
<proteinExistence type="predicted"/>
<reference evidence="2 3" key="1">
    <citation type="submission" date="2020-11" db="EMBL/GenBank/DDBJ databases">
        <authorList>
            <person name="Wallbank WR R."/>
            <person name="Pardo Diaz C."/>
            <person name="Kozak K."/>
            <person name="Martin S."/>
            <person name="Jiggins C."/>
            <person name="Moest M."/>
            <person name="Warren A I."/>
            <person name="Generalovic N T."/>
            <person name="Byers J.R.P. K."/>
            <person name="Montejo-Kovacevich G."/>
            <person name="Yen C E."/>
        </authorList>
    </citation>
    <scope>NUCLEOTIDE SEQUENCE [LARGE SCALE GENOMIC DNA]</scope>
</reference>
<evidence type="ECO:0008006" key="4">
    <source>
        <dbReference type="Google" id="ProtNLM"/>
    </source>
</evidence>
<accession>A0A7R8UDR3</accession>
<organism evidence="2 3">
    <name type="scientific">Hermetia illucens</name>
    <name type="common">Black soldier fly</name>
    <dbReference type="NCBI Taxonomy" id="343691"/>
    <lineage>
        <taxon>Eukaryota</taxon>
        <taxon>Metazoa</taxon>
        <taxon>Ecdysozoa</taxon>
        <taxon>Arthropoda</taxon>
        <taxon>Hexapoda</taxon>
        <taxon>Insecta</taxon>
        <taxon>Pterygota</taxon>
        <taxon>Neoptera</taxon>
        <taxon>Endopterygota</taxon>
        <taxon>Diptera</taxon>
        <taxon>Brachycera</taxon>
        <taxon>Stratiomyomorpha</taxon>
        <taxon>Stratiomyidae</taxon>
        <taxon>Hermetiinae</taxon>
        <taxon>Hermetia</taxon>
    </lineage>
</organism>
<evidence type="ECO:0000313" key="3">
    <source>
        <dbReference type="Proteomes" id="UP000594454"/>
    </source>
</evidence>
<feature type="signal peptide" evidence="1">
    <location>
        <begin position="1"/>
        <end position="18"/>
    </location>
</feature>
<name>A0A7R8UDR3_HERIL</name>
<evidence type="ECO:0000256" key="1">
    <source>
        <dbReference type="SAM" id="SignalP"/>
    </source>
</evidence>
<keyword evidence="3" id="KW-1185">Reference proteome</keyword>
<sequence>MQLAFPSLFVVGLGTSATAPGPRSSQEATATSAVVRSTGAARHPSPEHIPVERFTSFNLSSTQVNTSAVSNASTERS</sequence>
<gene>
    <name evidence="2" type="ORF">HERILL_LOCUS2131</name>
</gene>
<dbReference type="Proteomes" id="UP000594454">
    <property type="component" value="Chromosome 1"/>
</dbReference>